<reference evidence="2" key="1">
    <citation type="submission" date="2023-10" db="EMBL/GenBank/DDBJ databases">
        <authorList>
            <person name="Chen Y."/>
            <person name="Shah S."/>
            <person name="Dougan E. K."/>
            <person name="Thang M."/>
            <person name="Chan C."/>
        </authorList>
    </citation>
    <scope>NUCLEOTIDE SEQUENCE [LARGE SCALE GENOMIC DNA]</scope>
</reference>
<keyword evidence="3" id="KW-1185">Reference proteome</keyword>
<evidence type="ECO:0000313" key="2">
    <source>
        <dbReference type="EMBL" id="CAK0888372.1"/>
    </source>
</evidence>
<gene>
    <name evidence="2" type="ORF">PCOR1329_LOCUS69176</name>
</gene>
<sequence>SASSSPSSFPGFVPDQALHGKLRSLGRLLLIVGQKLVEASSTRALWLDTSLVVSDEVLHVSGTALQGAAKALLKDRWDRARHFLSVARSQVNPLFPQEQLEVLKGMLSGSSALVDTTAASPAWGVRSRRRRSASTRPAAASTGPCAGSWRMPSSTPRAR</sequence>
<name>A0ABN9WNY1_9DINO</name>
<comment type="caution">
    <text evidence="2">The sequence shown here is derived from an EMBL/GenBank/DDBJ whole genome shotgun (WGS) entry which is preliminary data.</text>
</comment>
<dbReference type="EMBL" id="CAUYUJ010019061">
    <property type="protein sequence ID" value="CAK0888372.1"/>
    <property type="molecule type" value="Genomic_DNA"/>
</dbReference>
<evidence type="ECO:0000313" key="3">
    <source>
        <dbReference type="Proteomes" id="UP001189429"/>
    </source>
</evidence>
<proteinExistence type="predicted"/>
<accession>A0ABN9WNY1</accession>
<dbReference type="Proteomes" id="UP001189429">
    <property type="component" value="Unassembled WGS sequence"/>
</dbReference>
<feature type="region of interest" description="Disordered" evidence="1">
    <location>
        <begin position="124"/>
        <end position="159"/>
    </location>
</feature>
<organism evidence="2 3">
    <name type="scientific">Prorocentrum cordatum</name>
    <dbReference type="NCBI Taxonomy" id="2364126"/>
    <lineage>
        <taxon>Eukaryota</taxon>
        <taxon>Sar</taxon>
        <taxon>Alveolata</taxon>
        <taxon>Dinophyceae</taxon>
        <taxon>Prorocentrales</taxon>
        <taxon>Prorocentraceae</taxon>
        <taxon>Prorocentrum</taxon>
    </lineage>
</organism>
<protein>
    <submittedName>
        <fullName evidence="2">Uncharacterized protein</fullName>
    </submittedName>
</protein>
<evidence type="ECO:0000256" key="1">
    <source>
        <dbReference type="SAM" id="MobiDB-lite"/>
    </source>
</evidence>
<feature type="non-terminal residue" evidence="2">
    <location>
        <position position="1"/>
    </location>
</feature>